<dbReference type="GO" id="GO:0004672">
    <property type="term" value="F:protein kinase activity"/>
    <property type="evidence" value="ECO:0007669"/>
    <property type="project" value="InterPro"/>
</dbReference>
<dbReference type="GO" id="GO:0005524">
    <property type="term" value="F:ATP binding"/>
    <property type="evidence" value="ECO:0007669"/>
    <property type="project" value="InterPro"/>
</dbReference>
<dbReference type="PROSITE" id="PS50011">
    <property type="entry name" value="PROTEIN_KINASE_DOM"/>
    <property type="match status" value="1"/>
</dbReference>
<dbReference type="EMBL" id="VCHE01000110">
    <property type="protein sequence ID" value="KAB2571150.1"/>
    <property type="molecule type" value="Genomic_DNA"/>
</dbReference>
<evidence type="ECO:0000259" key="1">
    <source>
        <dbReference type="PROSITE" id="PS50011"/>
    </source>
</evidence>
<proteinExistence type="predicted"/>
<dbReference type="AlphaFoldDB" id="A0A5N5D0F9"/>
<evidence type="ECO:0000313" key="2">
    <source>
        <dbReference type="EMBL" id="KAB2571150.1"/>
    </source>
</evidence>
<dbReference type="Gene3D" id="1.10.510.10">
    <property type="entry name" value="Transferase(Phosphotransferase) domain 1"/>
    <property type="match status" value="1"/>
</dbReference>
<gene>
    <name evidence="2" type="ORF">DBV05_g10194</name>
</gene>
<evidence type="ECO:0000313" key="3">
    <source>
        <dbReference type="Proteomes" id="UP000325902"/>
    </source>
</evidence>
<sequence length="164" mass="18227">MQHRCSFSRVCGTASPSSEREVQVLARIHRATGLQHVNTSHMAGVVTTDDGTQVLGVLLPWIPGAMLLAAEVAVARVEMHVKWREEVRGIISALHKADIVWGDVNPHNIVIDDRNTSWVMDFGGECNVEFVDEEKPESDWQGWQRVFDVWLPAMGSAATVPSER</sequence>
<keyword evidence="3" id="KW-1185">Reference proteome</keyword>
<dbReference type="InterPro" id="IPR000719">
    <property type="entry name" value="Prot_kinase_dom"/>
</dbReference>
<comment type="caution">
    <text evidence="2">The sequence shown here is derived from an EMBL/GenBank/DDBJ whole genome shotgun (WGS) entry which is preliminary data.</text>
</comment>
<protein>
    <recommendedName>
        <fullName evidence="1">Protein kinase domain-containing protein</fullName>
    </recommendedName>
</protein>
<dbReference type="SUPFAM" id="SSF56112">
    <property type="entry name" value="Protein kinase-like (PK-like)"/>
    <property type="match status" value="1"/>
</dbReference>
<organism evidence="2 3">
    <name type="scientific">Lasiodiplodia theobromae</name>
    <dbReference type="NCBI Taxonomy" id="45133"/>
    <lineage>
        <taxon>Eukaryota</taxon>
        <taxon>Fungi</taxon>
        <taxon>Dikarya</taxon>
        <taxon>Ascomycota</taxon>
        <taxon>Pezizomycotina</taxon>
        <taxon>Dothideomycetes</taxon>
        <taxon>Dothideomycetes incertae sedis</taxon>
        <taxon>Botryosphaeriales</taxon>
        <taxon>Botryosphaeriaceae</taxon>
        <taxon>Lasiodiplodia</taxon>
    </lineage>
</organism>
<accession>A0A5N5D0F9</accession>
<name>A0A5N5D0F9_9PEZI</name>
<dbReference type="Proteomes" id="UP000325902">
    <property type="component" value="Unassembled WGS sequence"/>
</dbReference>
<feature type="domain" description="Protein kinase" evidence="1">
    <location>
        <begin position="1"/>
        <end position="164"/>
    </location>
</feature>
<reference evidence="2 3" key="1">
    <citation type="journal article" date="2019" name="Sci. Rep.">
        <title>A multi-omics analysis of the grapevine pathogen Lasiodiplodia theobromae reveals that temperature affects the expression of virulence- and pathogenicity-related genes.</title>
        <authorList>
            <person name="Felix C."/>
            <person name="Meneses R."/>
            <person name="Goncalves M.F.M."/>
            <person name="Tilleman L."/>
            <person name="Duarte A.S."/>
            <person name="Jorrin-Novo J.V."/>
            <person name="Van de Peer Y."/>
            <person name="Deforce D."/>
            <person name="Van Nieuwerburgh F."/>
            <person name="Esteves A.C."/>
            <person name="Alves A."/>
        </authorList>
    </citation>
    <scope>NUCLEOTIDE SEQUENCE [LARGE SCALE GENOMIC DNA]</scope>
    <source>
        <strain evidence="2 3">LA-SOL3</strain>
    </source>
</reference>
<dbReference type="OrthoDB" id="4062651at2759"/>
<dbReference type="InterPro" id="IPR011009">
    <property type="entry name" value="Kinase-like_dom_sf"/>
</dbReference>